<dbReference type="InterPro" id="IPR001451">
    <property type="entry name" value="Hexapep"/>
</dbReference>
<sequence length="168" mass="18389">MIYNYESKIPNIHSSVFIADSADIIGDVSIEKNSSVWFSAVIRGDSNYIKVGEGTNIQDRVVIHANTSDNGVEIKNNVTVGHGAIIHGCTINDNCIIGMGAIIMDNAQIGEETIIGANSLVTSEKKIPRGVLVMGSPAKVIRKLTPEEKMEIRKNAEHYIEISKKYFE</sequence>
<dbReference type="KEGG" id="crw:CROST_016110"/>
<keyword evidence="2" id="KW-1185">Reference proteome</keyword>
<dbReference type="InterPro" id="IPR011004">
    <property type="entry name" value="Trimer_LpxA-like_sf"/>
</dbReference>
<organism evidence="1 2">
    <name type="scientific">Clostridium felsineum</name>
    <dbReference type="NCBI Taxonomy" id="36839"/>
    <lineage>
        <taxon>Bacteria</taxon>
        <taxon>Bacillati</taxon>
        <taxon>Bacillota</taxon>
        <taxon>Clostridia</taxon>
        <taxon>Eubacteriales</taxon>
        <taxon>Clostridiaceae</taxon>
        <taxon>Clostridium</taxon>
    </lineage>
</organism>
<dbReference type="Proteomes" id="UP000190951">
    <property type="component" value="Chromosome"/>
</dbReference>
<dbReference type="SUPFAM" id="SSF51161">
    <property type="entry name" value="Trimeric LpxA-like enzymes"/>
    <property type="match status" value="1"/>
</dbReference>
<dbReference type="InterPro" id="IPR050484">
    <property type="entry name" value="Transf_Hexapept/Carb_Anhydrase"/>
</dbReference>
<dbReference type="Pfam" id="PF00132">
    <property type="entry name" value="Hexapep"/>
    <property type="match status" value="1"/>
</dbReference>
<dbReference type="PANTHER" id="PTHR13061">
    <property type="entry name" value="DYNACTIN SUBUNIT P25"/>
    <property type="match status" value="1"/>
</dbReference>
<dbReference type="InterPro" id="IPR047324">
    <property type="entry name" value="LbH_gamma_CA-like"/>
</dbReference>
<dbReference type="EMBL" id="CP096983">
    <property type="protein sequence ID" value="URZ10896.1"/>
    <property type="molecule type" value="Genomic_DNA"/>
</dbReference>
<name>A0A1S8LRC0_9CLOT</name>
<dbReference type="RefSeq" id="WP_077835397.1">
    <property type="nucleotide sequence ID" value="NZ_CP096983.1"/>
</dbReference>
<dbReference type="STRING" id="84029.CROST_10790"/>
<evidence type="ECO:0000313" key="1">
    <source>
        <dbReference type="EMBL" id="URZ10896.1"/>
    </source>
</evidence>
<gene>
    <name evidence="1" type="primary">yrdA</name>
    <name evidence="1" type="ORF">CROST_016110</name>
</gene>
<dbReference type="Gene3D" id="2.160.10.10">
    <property type="entry name" value="Hexapeptide repeat proteins"/>
    <property type="match status" value="1"/>
</dbReference>
<dbReference type="CDD" id="cd04645">
    <property type="entry name" value="LbH_gamma_CA_like"/>
    <property type="match status" value="1"/>
</dbReference>
<dbReference type="AlphaFoldDB" id="A0A1S8LRC0"/>
<evidence type="ECO:0000313" key="2">
    <source>
        <dbReference type="Proteomes" id="UP000190951"/>
    </source>
</evidence>
<protein>
    <submittedName>
        <fullName evidence="1">Protein YrdA</fullName>
    </submittedName>
</protein>
<reference evidence="1 2" key="1">
    <citation type="submission" date="2022-04" db="EMBL/GenBank/DDBJ databases">
        <title>Genome sequence of C. roseum typestrain.</title>
        <authorList>
            <person name="Poehlein A."/>
            <person name="Schoch T."/>
            <person name="Duerre P."/>
            <person name="Daniel R."/>
        </authorList>
    </citation>
    <scope>NUCLEOTIDE SEQUENCE [LARGE SCALE GENOMIC DNA]</scope>
    <source>
        <strain evidence="1 2">DSM 7320</strain>
    </source>
</reference>
<dbReference type="PANTHER" id="PTHR13061:SF29">
    <property type="entry name" value="GAMMA CARBONIC ANHYDRASE-LIKE 1, MITOCHONDRIAL-RELATED"/>
    <property type="match status" value="1"/>
</dbReference>
<accession>A0A1S8LRC0</accession>
<proteinExistence type="predicted"/>